<dbReference type="GeneID" id="89924868"/>
<keyword evidence="2" id="KW-1185">Reference proteome</keyword>
<gene>
    <name evidence="1" type="ORF">LTR77_003522</name>
</gene>
<evidence type="ECO:0000313" key="2">
    <source>
        <dbReference type="Proteomes" id="UP001337655"/>
    </source>
</evidence>
<organism evidence="1 2">
    <name type="scientific">Saxophila tyrrhenica</name>
    <dbReference type="NCBI Taxonomy" id="1690608"/>
    <lineage>
        <taxon>Eukaryota</taxon>
        <taxon>Fungi</taxon>
        <taxon>Dikarya</taxon>
        <taxon>Ascomycota</taxon>
        <taxon>Pezizomycotina</taxon>
        <taxon>Dothideomycetes</taxon>
        <taxon>Dothideomycetidae</taxon>
        <taxon>Mycosphaerellales</taxon>
        <taxon>Extremaceae</taxon>
        <taxon>Saxophila</taxon>
    </lineage>
</organism>
<comment type="caution">
    <text evidence="1">The sequence shown here is derived from an EMBL/GenBank/DDBJ whole genome shotgun (WGS) entry which is preliminary data.</text>
</comment>
<dbReference type="AlphaFoldDB" id="A0AAV9PDW6"/>
<dbReference type="RefSeq" id="XP_064660729.1">
    <property type="nucleotide sequence ID" value="XM_064800778.1"/>
</dbReference>
<accession>A0AAV9PDW6</accession>
<sequence>MSAAHDVFGGTATDTMVTSAADAFFSTFELVEHIMLRLPRKDIYHLTRTAKICYNVSKESPRVRRELYGAAAPLDKLAPWIHNDLEVRDYHDEAATLLYELDVGITSPSGFEDFHEFKYETLRVPGIGFITTKHRLVLNGITEYDLYQDGEDSDYGEDSNDGKYSSELVAMSPTDASNRLPTTTPIRAVTMSANGLGDDNICCTLYNPGGLTMKDLYKVAAAIIDTDMLYNKSEPEPCENVGVVCYFDMLQVTRRYPITDSYTKKTKAKVYVEGAYYSAESQCPGSFHMG</sequence>
<evidence type="ECO:0008006" key="3">
    <source>
        <dbReference type="Google" id="ProtNLM"/>
    </source>
</evidence>
<dbReference type="EMBL" id="JAVRRT010000005">
    <property type="protein sequence ID" value="KAK5171885.1"/>
    <property type="molecule type" value="Genomic_DNA"/>
</dbReference>
<evidence type="ECO:0000313" key="1">
    <source>
        <dbReference type="EMBL" id="KAK5171885.1"/>
    </source>
</evidence>
<reference evidence="1 2" key="1">
    <citation type="submission" date="2023-08" db="EMBL/GenBank/DDBJ databases">
        <title>Black Yeasts Isolated from many extreme environments.</title>
        <authorList>
            <person name="Coleine C."/>
            <person name="Stajich J.E."/>
            <person name="Selbmann L."/>
        </authorList>
    </citation>
    <scope>NUCLEOTIDE SEQUENCE [LARGE SCALE GENOMIC DNA]</scope>
    <source>
        <strain evidence="1 2">CCFEE 5935</strain>
    </source>
</reference>
<dbReference type="Proteomes" id="UP001337655">
    <property type="component" value="Unassembled WGS sequence"/>
</dbReference>
<proteinExistence type="predicted"/>
<name>A0AAV9PDW6_9PEZI</name>
<protein>
    <recommendedName>
        <fullName evidence="3">F-box domain-containing protein</fullName>
    </recommendedName>
</protein>